<dbReference type="Gene3D" id="2.40.50.140">
    <property type="entry name" value="Nucleic acid-binding proteins"/>
    <property type="match status" value="1"/>
</dbReference>
<name>A0A1H4ELS9_9FIRM</name>
<dbReference type="Proteomes" id="UP000199394">
    <property type="component" value="Unassembled WGS sequence"/>
</dbReference>
<keyword evidence="7" id="KW-0378">Hydrolase</keyword>
<keyword evidence="8" id="KW-1185">Reference proteome</keyword>
<evidence type="ECO:0000256" key="1">
    <source>
        <dbReference type="ARBA" id="ARBA00004141"/>
    </source>
</evidence>
<dbReference type="EMBL" id="FNRK01000051">
    <property type="protein sequence ID" value="SEA85876.1"/>
    <property type="molecule type" value="Genomic_DNA"/>
</dbReference>
<proteinExistence type="predicted"/>
<dbReference type="GO" id="GO:0005886">
    <property type="term" value="C:plasma membrane"/>
    <property type="evidence" value="ECO:0007669"/>
    <property type="project" value="TreeGrafter"/>
</dbReference>
<dbReference type="AlphaFoldDB" id="A0A1H4ELS9"/>
<keyword evidence="2 5" id="KW-0812">Transmembrane</keyword>
<evidence type="ECO:0000256" key="3">
    <source>
        <dbReference type="ARBA" id="ARBA00022989"/>
    </source>
</evidence>
<evidence type="ECO:0000256" key="4">
    <source>
        <dbReference type="ARBA" id="ARBA00023136"/>
    </source>
</evidence>
<keyword evidence="4 5" id="KW-0472">Membrane</keyword>
<evidence type="ECO:0000256" key="5">
    <source>
        <dbReference type="SAM" id="Phobius"/>
    </source>
</evidence>
<dbReference type="RefSeq" id="WP_176966746.1">
    <property type="nucleotide sequence ID" value="NZ_FNRK01000051.1"/>
</dbReference>
<evidence type="ECO:0000313" key="7">
    <source>
        <dbReference type="EMBL" id="SEA85876.1"/>
    </source>
</evidence>
<feature type="domain" description="NfeD-like C-terminal" evidence="6">
    <location>
        <begin position="82"/>
        <end position="139"/>
    </location>
</feature>
<dbReference type="InterPro" id="IPR012340">
    <property type="entry name" value="NA-bd_OB-fold"/>
</dbReference>
<dbReference type="STRING" id="81409.SAMN04515656_1511"/>
<evidence type="ECO:0000259" key="6">
    <source>
        <dbReference type="Pfam" id="PF01957"/>
    </source>
</evidence>
<gene>
    <name evidence="7" type="ORF">SAMN04515656_1511</name>
</gene>
<dbReference type="SUPFAM" id="SSF141322">
    <property type="entry name" value="NfeD domain-like"/>
    <property type="match status" value="1"/>
</dbReference>
<dbReference type="PANTHER" id="PTHR33507:SF3">
    <property type="entry name" value="INNER MEMBRANE PROTEIN YBBJ"/>
    <property type="match status" value="1"/>
</dbReference>
<dbReference type="PANTHER" id="PTHR33507">
    <property type="entry name" value="INNER MEMBRANE PROTEIN YBBJ"/>
    <property type="match status" value="1"/>
</dbReference>
<organism evidence="7 8">
    <name type="scientific">Eubacterium aggregans</name>
    <dbReference type="NCBI Taxonomy" id="81409"/>
    <lineage>
        <taxon>Bacteria</taxon>
        <taxon>Bacillati</taxon>
        <taxon>Bacillota</taxon>
        <taxon>Clostridia</taxon>
        <taxon>Eubacteriales</taxon>
        <taxon>Eubacteriaceae</taxon>
        <taxon>Eubacterium</taxon>
    </lineage>
</organism>
<accession>A0A1H4ELS9</accession>
<evidence type="ECO:0000313" key="8">
    <source>
        <dbReference type="Proteomes" id="UP000199394"/>
    </source>
</evidence>
<evidence type="ECO:0000256" key="2">
    <source>
        <dbReference type="ARBA" id="ARBA00022692"/>
    </source>
</evidence>
<dbReference type="Pfam" id="PF01957">
    <property type="entry name" value="NfeD"/>
    <property type="match status" value="1"/>
</dbReference>
<protein>
    <submittedName>
        <fullName evidence="7">Membrane protein implicated in regulation of membrane protease activity</fullName>
    </submittedName>
</protein>
<keyword evidence="3 5" id="KW-1133">Transmembrane helix</keyword>
<dbReference type="GO" id="GO:0008233">
    <property type="term" value="F:peptidase activity"/>
    <property type="evidence" value="ECO:0007669"/>
    <property type="project" value="UniProtKB-KW"/>
</dbReference>
<reference evidence="7 8" key="1">
    <citation type="submission" date="2016-10" db="EMBL/GenBank/DDBJ databases">
        <authorList>
            <person name="de Groot N.N."/>
        </authorList>
    </citation>
    <scope>NUCLEOTIDE SEQUENCE [LARGE SCALE GENOMIC DNA]</scope>
    <source>
        <strain evidence="7 8">SR12</strain>
    </source>
</reference>
<comment type="subcellular location">
    <subcellularLocation>
        <location evidence="1">Membrane</location>
        <topology evidence="1">Multi-pass membrane protein</topology>
    </subcellularLocation>
</comment>
<feature type="transmembrane region" description="Helical" evidence="5">
    <location>
        <begin position="43"/>
        <end position="62"/>
    </location>
</feature>
<sequence length="142" mass="15215">MIIWLIIFSVFLVAEVVTAGAMVSLWFCIGALAALGMSALGYSVLWQIGTFVVISLVSLFLFKLFAGKRSAKPAQSFTASKAIGQKGIVTEAIDNAISQGQVKVDGALWSARSEDGQPIAENTVVVVRRLDGIKAIVKRKEQ</sequence>
<keyword evidence="7" id="KW-0645">Protease</keyword>
<dbReference type="GO" id="GO:0006508">
    <property type="term" value="P:proteolysis"/>
    <property type="evidence" value="ECO:0007669"/>
    <property type="project" value="UniProtKB-KW"/>
</dbReference>
<dbReference type="InterPro" id="IPR052165">
    <property type="entry name" value="Membrane_assoc_protease"/>
</dbReference>
<dbReference type="InterPro" id="IPR002810">
    <property type="entry name" value="NfeD-like_C"/>
</dbReference>